<organism evidence="14 15">
    <name type="scientific">Phoenix dactylifera</name>
    <name type="common">Date palm</name>
    <dbReference type="NCBI Taxonomy" id="42345"/>
    <lineage>
        <taxon>Eukaryota</taxon>
        <taxon>Viridiplantae</taxon>
        <taxon>Streptophyta</taxon>
        <taxon>Embryophyta</taxon>
        <taxon>Tracheophyta</taxon>
        <taxon>Spermatophyta</taxon>
        <taxon>Magnoliopsida</taxon>
        <taxon>Liliopsida</taxon>
        <taxon>Arecaceae</taxon>
        <taxon>Coryphoideae</taxon>
        <taxon>Phoeniceae</taxon>
        <taxon>Phoenix</taxon>
    </lineage>
</organism>
<name>A0A8B7BIK3_PHODC</name>
<feature type="region of interest" description="Disordered" evidence="11">
    <location>
        <begin position="196"/>
        <end position="217"/>
    </location>
</feature>
<dbReference type="KEGG" id="pda:103697577"/>
<evidence type="ECO:0000256" key="3">
    <source>
        <dbReference type="ARBA" id="ARBA00022475"/>
    </source>
</evidence>
<keyword evidence="3" id="KW-1003">Cell membrane</keyword>
<dbReference type="PROSITE" id="PS50213">
    <property type="entry name" value="FAS1"/>
    <property type="match status" value="1"/>
</dbReference>
<feature type="compositionally biased region" description="Polar residues" evidence="11">
    <location>
        <begin position="198"/>
        <end position="214"/>
    </location>
</feature>
<keyword evidence="6" id="KW-0654">Proteoglycan</keyword>
<keyword evidence="9" id="KW-0449">Lipoprotein</keyword>
<keyword evidence="8" id="KW-0325">Glycoprotein</keyword>
<dbReference type="OrthoDB" id="694090at2759"/>
<feature type="chain" id="PRO_5034826700" evidence="12">
    <location>
        <begin position="23"/>
        <end position="272"/>
    </location>
</feature>
<keyword evidence="7" id="KW-0472">Membrane</keyword>
<dbReference type="PANTHER" id="PTHR32382:SF6">
    <property type="entry name" value="FASCICLIN-LIKE ARABINOGALACTAN PROTEIN 14"/>
    <property type="match status" value="1"/>
</dbReference>
<dbReference type="FunFam" id="2.30.180.10:FF:000015">
    <property type="entry name" value="Fasciclin-like arabinogalactan protein 3"/>
    <property type="match status" value="1"/>
</dbReference>
<dbReference type="GeneID" id="103697577"/>
<evidence type="ECO:0000259" key="13">
    <source>
        <dbReference type="PROSITE" id="PS50213"/>
    </source>
</evidence>
<feature type="signal peptide" evidence="12">
    <location>
        <begin position="1"/>
        <end position="22"/>
    </location>
</feature>
<evidence type="ECO:0000256" key="12">
    <source>
        <dbReference type="SAM" id="SignalP"/>
    </source>
</evidence>
<comment type="subcellular location">
    <subcellularLocation>
        <location evidence="1">Cell membrane</location>
        <topology evidence="1">Lipid-anchor</topology>
        <topology evidence="1">GPI-anchor</topology>
    </subcellularLocation>
</comment>
<evidence type="ECO:0000256" key="11">
    <source>
        <dbReference type="SAM" id="MobiDB-lite"/>
    </source>
</evidence>
<dbReference type="InterPro" id="IPR000782">
    <property type="entry name" value="FAS1_domain"/>
</dbReference>
<dbReference type="GO" id="GO:0005886">
    <property type="term" value="C:plasma membrane"/>
    <property type="evidence" value="ECO:0007669"/>
    <property type="project" value="UniProtKB-SubCell"/>
</dbReference>
<dbReference type="InterPro" id="IPR036378">
    <property type="entry name" value="FAS1_dom_sf"/>
</dbReference>
<keyword evidence="14" id="KW-1185">Reference proteome</keyword>
<evidence type="ECO:0000256" key="2">
    <source>
        <dbReference type="ARBA" id="ARBA00007843"/>
    </source>
</evidence>
<feature type="domain" description="FAS1" evidence="13">
    <location>
        <begin position="22"/>
        <end position="168"/>
    </location>
</feature>
<evidence type="ECO:0000313" key="15">
    <source>
        <dbReference type="RefSeq" id="XP_008777689.2"/>
    </source>
</evidence>
<dbReference type="InterPro" id="IPR033254">
    <property type="entry name" value="Plant_FLA"/>
</dbReference>
<evidence type="ECO:0000256" key="4">
    <source>
        <dbReference type="ARBA" id="ARBA00022622"/>
    </source>
</evidence>
<dbReference type="SUPFAM" id="SSF82153">
    <property type="entry name" value="FAS1 domain"/>
    <property type="match status" value="1"/>
</dbReference>
<dbReference type="AlphaFoldDB" id="A0A8B7BIK3"/>
<sequence length="272" mass="29246">MASNPQTLLLIFPFLILSFVGAYNITQILEPYSSFSIFNNYLTQTKLADEINRHQTITVLVVDNSKMSVIFSYLNEILKHTMAIHVILDYYDINKLSHILHKSTLLTTLFLTSGIANNKLGILNVTNMPNDIVIFGSATPEAPLSSTFIKVVITKPYNISVLQMSNLIILPGIEGAKQASPLATLKKALALAPMAKPTNSTSHAPTTIEKSPASTPMEAPNMVDSPVAAPMDAPKAGALGAYDVPTTHFSASQNIVCGILGLLVGVIHLGAF</sequence>
<evidence type="ECO:0000313" key="14">
    <source>
        <dbReference type="Proteomes" id="UP000228380"/>
    </source>
</evidence>
<dbReference type="PANTHER" id="PTHR32382">
    <property type="entry name" value="FASCICLIN-LIKE ARABINOGALACTAN PROTEIN"/>
    <property type="match status" value="1"/>
</dbReference>
<gene>
    <name evidence="15" type="primary">LOC103697577</name>
</gene>
<keyword evidence="5 12" id="KW-0732">Signal</keyword>
<keyword evidence="4" id="KW-0336">GPI-anchor</keyword>
<evidence type="ECO:0000256" key="10">
    <source>
        <dbReference type="ARBA" id="ARBA00024686"/>
    </source>
</evidence>
<protein>
    <submittedName>
        <fullName evidence="15">Fasciclin-like arabinogalactan protein 14</fullName>
    </submittedName>
</protein>
<proteinExistence type="inferred from homology"/>
<evidence type="ECO:0000256" key="8">
    <source>
        <dbReference type="ARBA" id="ARBA00023180"/>
    </source>
</evidence>
<evidence type="ECO:0000256" key="7">
    <source>
        <dbReference type="ARBA" id="ARBA00023136"/>
    </source>
</evidence>
<reference evidence="15" key="1">
    <citation type="submission" date="2025-08" db="UniProtKB">
        <authorList>
            <consortium name="RefSeq"/>
        </authorList>
    </citation>
    <scope>IDENTIFICATION</scope>
    <source>
        <tissue evidence="15">Young leaves</tissue>
    </source>
</reference>
<dbReference type="Gene3D" id="2.30.180.10">
    <property type="entry name" value="FAS1 domain"/>
    <property type="match status" value="1"/>
</dbReference>
<evidence type="ECO:0000256" key="1">
    <source>
        <dbReference type="ARBA" id="ARBA00004609"/>
    </source>
</evidence>
<evidence type="ECO:0000256" key="9">
    <source>
        <dbReference type="ARBA" id="ARBA00023288"/>
    </source>
</evidence>
<evidence type="ECO:0000256" key="5">
    <source>
        <dbReference type="ARBA" id="ARBA00022729"/>
    </source>
</evidence>
<dbReference type="Proteomes" id="UP000228380">
    <property type="component" value="Unplaced"/>
</dbReference>
<comment type="similarity">
    <text evidence="2">Belongs to the fasciclin-like AGP family.</text>
</comment>
<dbReference type="GO" id="GO:0098552">
    <property type="term" value="C:side of membrane"/>
    <property type="evidence" value="ECO:0007669"/>
    <property type="project" value="UniProtKB-KW"/>
</dbReference>
<comment type="function">
    <text evidence="10">May be a cell surface adhesion protein.</text>
</comment>
<evidence type="ECO:0000256" key="6">
    <source>
        <dbReference type="ARBA" id="ARBA00022974"/>
    </source>
</evidence>
<accession>A0A8B7BIK3</accession>
<dbReference type="RefSeq" id="XP_008777689.2">
    <property type="nucleotide sequence ID" value="XM_008779467.2"/>
</dbReference>